<keyword evidence="5 7" id="KW-0472">Membrane</keyword>
<evidence type="ECO:0000256" key="7">
    <source>
        <dbReference type="SAM" id="Phobius"/>
    </source>
</evidence>
<accession>A0A557ZVN5</accession>
<reference evidence="9 10" key="1">
    <citation type="submission" date="2019-07" db="EMBL/GenBank/DDBJ databases">
        <title>New species of Amycolatopsis and Streptomyces.</title>
        <authorList>
            <person name="Duangmal K."/>
            <person name="Teo W.F.A."/>
            <person name="Lipun K."/>
        </authorList>
    </citation>
    <scope>NUCLEOTIDE SEQUENCE [LARGE SCALE GENOMIC DNA]</scope>
    <source>
        <strain evidence="9 10">JCM 30562</strain>
    </source>
</reference>
<evidence type="ECO:0000256" key="5">
    <source>
        <dbReference type="ARBA" id="ARBA00023136"/>
    </source>
</evidence>
<keyword evidence="3 7" id="KW-0812">Transmembrane</keyword>
<dbReference type="EMBL" id="VJZA01000107">
    <property type="protein sequence ID" value="TVT16079.1"/>
    <property type="molecule type" value="Genomic_DNA"/>
</dbReference>
<proteinExistence type="predicted"/>
<evidence type="ECO:0000256" key="4">
    <source>
        <dbReference type="ARBA" id="ARBA00022989"/>
    </source>
</evidence>
<feature type="transmembrane region" description="Helical" evidence="7">
    <location>
        <begin position="79"/>
        <end position="100"/>
    </location>
</feature>
<dbReference type="RefSeq" id="WP_144644818.1">
    <property type="nucleotide sequence ID" value="NZ_BNAX01000017.1"/>
</dbReference>
<dbReference type="PANTHER" id="PTHR36115">
    <property type="entry name" value="PROLINE-RICH ANTIGEN HOMOLOG-RELATED"/>
    <property type="match status" value="1"/>
</dbReference>
<dbReference type="PANTHER" id="PTHR36115:SF6">
    <property type="entry name" value="PROLINE-RICH ANTIGEN HOMOLOG"/>
    <property type="match status" value="1"/>
</dbReference>
<evidence type="ECO:0000256" key="2">
    <source>
        <dbReference type="ARBA" id="ARBA00022475"/>
    </source>
</evidence>
<protein>
    <submittedName>
        <fullName evidence="9">RDD family protein</fullName>
    </submittedName>
</protein>
<evidence type="ECO:0000313" key="9">
    <source>
        <dbReference type="EMBL" id="TVT16079.1"/>
    </source>
</evidence>
<sequence>MARWTGEWLSSAPTGLGGGDSEPPRWRGERLGLPESGPGSVARGGSRLLALILDLVLASLLTSLFMRPVFADPAVMQTYNLWSVAVWAVITVVPVTFFGFTPGMAATGIRVARLDGGSMVGAWRALVRGALTFLLIPAAVRNVDGRSWLDRLTGTVVVRLR</sequence>
<evidence type="ECO:0000256" key="3">
    <source>
        <dbReference type="ARBA" id="ARBA00022692"/>
    </source>
</evidence>
<comment type="caution">
    <text evidence="9">The sequence shown here is derived from an EMBL/GenBank/DDBJ whole genome shotgun (WGS) entry which is preliminary data.</text>
</comment>
<evidence type="ECO:0000313" key="10">
    <source>
        <dbReference type="Proteomes" id="UP000318578"/>
    </source>
</evidence>
<dbReference type="Pfam" id="PF06271">
    <property type="entry name" value="RDD"/>
    <property type="match status" value="1"/>
</dbReference>
<dbReference type="OrthoDB" id="5187110at2"/>
<dbReference type="InterPro" id="IPR010432">
    <property type="entry name" value="RDD"/>
</dbReference>
<feature type="domain" description="RDD" evidence="8">
    <location>
        <begin position="45"/>
        <end position="135"/>
    </location>
</feature>
<feature type="region of interest" description="Disordered" evidence="6">
    <location>
        <begin position="1"/>
        <end position="40"/>
    </location>
</feature>
<gene>
    <name evidence="9" type="ORF">FNH06_35260</name>
</gene>
<dbReference type="PIRSF" id="PIRSF021697">
    <property type="entry name" value="UCP021697"/>
    <property type="match status" value="1"/>
</dbReference>
<name>A0A557ZVN5_9PSEU</name>
<organism evidence="9 10">
    <name type="scientific">Amycolatopsis acidiphila</name>
    <dbReference type="NCBI Taxonomy" id="715473"/>
    <lineage>
        <taxon>Bacteria</taxon>
        <taxon>Bacillati</taxon>
        <taxon>Actinomycetota</taxon>
        <taxon>Actinomycetes</taxon>
        <taxon>Pseudonocardiales</taxon>
        <taxon>Pseudonocardiaceae</taxon>
        <taxon>Amycolatopsis</taxon>
    </lineage>
</organism>
<dbReference type="GO" id="GO:0005886">
    <property type="term" value="C:plasma membrane"/>
    <property type="evidence" value="ECO:0007669"/>
    <property type="project" value="UniProtKB-SubCell"/>
</dbReference>
<dbReference type="InterPro" id="IPR016795">
    <property type="entry name" value="UCP021697"/>
</dbReference>
<feature type="compositionally biased region" description="Basic and acidic residues" evidence="6">
    <location>
        <begin position="22"/>
        <end position="32"/>
    </location>
</feature>
<dbReference type="Proteomes" id="UP000318578">
    <property type="component" value="Unassembled WGS sequence"/>
</dbReference>
<keyword evidence="4 7" id="KW-1133">Transmembrane helix</keyword>
<dbReference type="AlphaFoldDB" id="A0A557ZVN5"/>
<keyword evidence="10" id="KW-1185">Reference proteome</keyword>
<evidence type="ECO:0000256" key="6">
    <source>
        <dbReference type="SAM" id="MobiDB-lite"/>
    </source>
</evidence>
<feature type="transmembrane region" description="Helical" evidence="7">
    <location>
        <begin position="121"/>
        <end position="140"/>
    </location>
</feature>
<comment type="subcellular location">
    <subcellularLocation>
        <location evidence="1">Cell membrane</location>
        <topology evidence="1">Multi-pass membrane protein</topology>
    </subcellularLocation>
</comment>
<evidence type="ECO:0000256" key="1">
    <source>
        <dbReference type="ARBA" id="ARBA00004651"/>
    </source>
</evidence>
<dbReference type="InterPro" id="IPR051791">
    <property type="entry name" value="Pra-immunoreactive"/>
</dbReference>
<feature type="transmembrane region" description="Helical" evidence="7">
    <location>
        <begin position="48"/>
        <end position="67"/>
    </location>
</feature>
<evidence type="ECO:0000259" key="8">
    <source>
        <dbReference type="Pfam" id="PF06271"/>
    </source>
</evidence>
<keyword evidence="2" id="KW-1003">Cell membrane</keyword>